<name>A0ABS8S0W7_DATST</name>
<protein>
    <submittedName>
        <fullName evidence="1">Uncharacterized protein</fullName>
    </submittedName>
</protein>
<evidence type="ECO:0000313" key="1">
    <source>
        <dbReference type="EMBL" id="MCD7452740.1"/>
    </source>
</evidence>
<dbReference type="PANTHER" id="PTHR32108">
    <property type="entry name" value="DNA-DIRECTED RNA POLYMERASE SUBUNIT ALPHA"/>
    <property type="match status" value="1"/>
</dbReference>
<gene>
    <name evidence="1" type="ORF">HAX54_017994</name>
</gene>
<feature type="non-terminal residue" evidence="1">
    <location>
        <position position="1"/>
    </location>
</feature>
<reference evidence="1 2" key="1">
    <citation type="journal article" date="2021" name="BMC Genomics">
        <title>Datura genome reveals duplications of psychoactive alkaloid biosynthetic genes and high mutation rate following tissue culture.</title>
        <authorList>
            <person name="Rajewski A."/>
            <person name="Carter-House D."/>
            <person name="Stajich J."/>
            <person name="Litt A."/>
        </authorList>
    </citation>
    <scope>NUCLEOTIDE SEQUENCE [LARGE SCALE GENOMIC DNA]</scope>
    <source>
        <strain evidence="1">AR-01</strain>
    </source>
</reference>
<accession>A0ABS8S0W7</accession>
<feature type="non-terminal residue" evidence="1">
    <location>
        <position position="80"/>
    </location>
</feature>
<dbReference type="PANTHER" id="PTHR32108:SF9">
    <property type="entry name" value="REVERSE TRANSCRIPTASE RNASE H-LIKE DOMAIN-CONTAINING PROTEIN"/>
    <property type="match status" value="1"/>
</dbReference>
<dbReference type="EMBL" id="JACEIK010000221">
    <property type="protein sequence ID" value="MCD7452740.1"/>
    <property type="molecule type" value="Genomic_DNA"/>
</dbReference>
<dbReference type="Proteomes" id="UP000823775">
    <property type="component" value="Unassembled WGS sequence"/>
</dbReference>
<proteinExistence type="predicted"/>
<evidence type="ECO:0000313" key="2">
    <source>
        <dbReference type="Proteomes" id="UP000823775"/>
    </source>
</evidence>
<keyword evidence="2" id="KW-1185">Reference proteome</keyword>
<comment type="caution">
    <text evidence="1">The sequence shown here is derived from an EMBL/GenBank/DDBJ whole genome shotgun (WGS) entry which is preliminary data.</text>
</comment>
<sequence length="80" mass="9309">ICRPPERPQWRAPAPQGFCPQQQNFQTPCEYHSNTQGHITENYWTFKRIIENLIDDKAIVIHNEETTNITNNPLPAHNNA</sequence>
<organism evidence="1 2">
    <name type="scientific">Datura stramonium</name>
    <name type="common">Jimsonweed</name>
    <name type="synonym">Common thornapple</name>
    <dbReference type="NCBI Taxonomy" id="4076"/>
    <lineage>
        <taxon>Eukaryota</taxon>
        <taxon>Viridiplantae</taxon>
        <taxon>Streptophyta</taxon>
        <taxon>Embryophyta</taxon>
        <taxon>Tracheophyta</taxon>
        <taxon>Spermatophyta</taxon>
        <taxon>Magnoliopsida</taxon>
        <taxon>eudicotyledons</taxon>
        <taxon>Gunneridae</taxon>
        <taxon>Pentapetalae</taxon>
        <taxon>asterids</taxon>
        <taxon>lamiids</taxon>
        <taxon>Solanales</taxon>
        <taxon>Solanaceae</taxon>
        <taxon>Solanoideae</taxon>
        <taxon>Datureae</taxon>
        <taxon>Datura</taxon>
    </lineage>
</organism>